<evidence type="ECO:0000256" key="1">
    <source>
        <dbReference type="ARBA" id="ARBA00023015"/>
    </source>
</evidence>
<keyword evidence="2 4" id="KW-0238">DNA-binding</keyword>
<dbReference type="SUPFAM" id="SSF46689">
    <property type="entry name" value="Homeodomain-like"/>
    <property type="match status" value="1"/>
</dbReference>
<name>A0A0K1QEX5_9BACT</name>
<dbReference type="OrthoDB" id="329481at2"/>
<evidence type="ECO:0000313" key="8">
    <source>
        <dbReference type="Proteomes" id="UP000064967"/>
    </source>
</evidence>
<evidence type="ECO:0000256" key="2">
    <source>
        <dbReference type="ARBA" id="ARBA00023125"/>
    </source>
</evidence>
<dbReference type="GO" id="GO:0003677">
    <property type="term" value="F:DNA binding"/>
    <property type="evidence" value="ECO:0007669"/>
    <property type="project" value="UniProtKB-UniRule"/>
</dbReference>
<feature type="region of interest" description="Disordered" evidence="5">
    <location>
        <begin position="226"/>
        <end position="248"/>
    </location>
</feature>
<dbReference type="Pfam" id="PF02909">
    <property type="entry name" value="TetR_C_1"/>
    <property type="match status" value="1"/>
</dbReference>
<feature type="DNA-binding region" description="H-T-H motif" evidence="4">
    <location>
        <begin position="46"/>
        <end position="65"/>
    </location>
</feature>
<keyword evidence="3" id="KW-0804">Transcription</keyword>
<evidence type="ECO:0000256" key="5">
    <source>
        <dbReference type="SAM" id="MobiDB-lite"/>
    </source>
</evidence>
<dbReference type="GO" id="GO:0045892">
    <property type="term" value="P:negative regulation of DNA-templated transcription"/>
    <property type="evidence" value="ECO:0007669"/>
    <property type="project" value="InterPro"/>
</dbReference>
<gene>
    <name evidence="7" type="ORF">AKJ09_10984</name>
</gene>
<dbReference type="AlphaFoldDB" id="A0A0K1QEX5"/>
<dbReference type="KEGG" id="llu:AKJ09_10984"/>
<dbReference type="InterPro" id="IPR009057">
    <property type="entry name" value="Homeodomain-like_sf"/>
</dbReference>
<keyword evidence="8" id="KW-1185">Reference proteome</keyword>
<dbReference type="InterPro" id="IPR004111">
    <property type="entry name" value="Repressor_TetR_C"/>
</dbReference>
<sequence length="248" mass="26492">MGAKDPFAARDVQSRRGGPVKAPLSRELIVATALELLKRDGIEGMGLRKVAAALDTGAASLYAYVDDSNALQALVLDRALGAVNHRAAKGGWRENVRSLLGSYVKVLAGTPGLGQLALRTIAVGPNALRIYESLLRSFQEGEMDRGRAAWAVDLVLLYCTAIAAEHGNGLNPGHPEGPLVPAIRSAREEDFPMIHASRDELLAGTGEERIRWCIDVMLNGVLTTARPTPSARDSALGARSPKQTKRAR</sequence>
<evidence type="ECO:0000256" key="3">
    <source>
        <dbReference type="ARBA" id="ARBA00023163"/>
    </source>
</evidence>
<feature type="domain" description="HTH tetR-type" evidence="6">
    <location>
        <begin position="23"/>
        <end position="83"/>
    </location>
</feature>
<dbReference type="RefSeq" id="WP_146654954.1">
    <property type="nucleotide sequence ID" value="NZ_CP012333.1"/>
</dbReference>
<dbReference type="InterPro" id="IPR001647">
    <property type="entry name" value="HTH_TetR"/>
</dbReference>
<organism evidence="7 8">
    <name type="scientific">Labilithrix luteola</name>
    <dbReference type="NCBI Taxonomy" id="1391654"/>
    <lineage>
        <taxon>Bacteria</taxon>
        <taxon>Pseudomonadati</taxon>
        <taxon>Myxococcota</taxon>
        <taxon>Polyangia</taxon>
        <taxon>Polyangiales</taxon>
        <taxon>Labilitrichaceae</taxon>
        <taxon>Labilithrix</taxon>
    </lineage>
</organism>
<keyword evidence="1" id="KW-0805">Transcription regulation</keyword>
<protein>
    <submittedName>
        <fullName evidence="7">Transcriptional regulator, TetR family</fullName>
    </submittedName>
</protein>
<dbReference type="Gene3D" id="1.10.357.10">
    <property type="entry name" value="Tetracycline Repressor, domain 2"/>
    <property type="match status" value="1"/>
</dbReference>
<dbReference type="Proteomes" id="UP000064967">
    <property type="component" value="Chromosome"/>
</dbReference>
<evidence type="ECO:0000256" key="4">
    <source>
        <dbReference type="PROSITE-ProRule" id="PRU00335"/>
    </source>
</evidence>
<proteinExistence type="predicted"/>
<accession>A0A0K1QEX5</accession>
<dbReference type="STRING" id="1391654.AKJ09_10984"/>
<reference evidence="7 8" key="1">
    <citation type="submission" date="2015-08" db="EMBL/GenBank/DDBJ databases">
        <authorList>
            <person name="Babu N.S."/>
            <person name="Beckwith C.J."/>
            <person name="Beseler K.G."/>
            <person name="Brison A."/>
            <person name="Carone J.V."/>
            <person name="Caskin T.P."/>
            <person name="Diamond M."/>
            <person name="Durham M.E."/>
            <person name="Foxe J.M."/>
            <person name="Go M."/>
            <person name="Henderson B.A."/>
            <person name="Jones I.B."/>
            <person name="McGettigan J.A."/>
            <person name="Micheletti S.J."/>
            <person name="Nasrallah M.E."/>
            <person name="Ortiz D."/>
            <person name="Piller C.R."/>
            <person name="Privatt S.R."/>
            <person name="Schneider S.L."/>
            <person name="Sharp S."/>
            <person name="Smith T.C."/>
            <person name="Stanton J.D."/>
            <person name="Ullery H.E."/>
            <person name="Wilson R.J."/>
            <person name="Serrano M.G."/>
            <person name="Buck G."/>
            <person name="Lee V."/>
            <person name="Wang Y."/>
            <person name="Carvalho R."/>
            <person name="Voegtly L."/>
            <person name="Shi R."/>
            <person name="Duckworth R."/>
            <person name="Johnson A."/>
            <person name="Loviza R."/>
            <person name="Walstead R."/>
            <person name="Shah Z."/>
            <person name="Kiflezghi M."/>
            <person name="Wade K."/>
            <person name="Ball S.L."/>
            <person name="Bradley K.W."/>
            <person name="Asai D.J."/>
            <person name="Bowman C.A."/>
            <person name="Russell D.A."/>
            <person name="Pope W.H."/>
            <person name="Jacobs-Sera D."/>
            <person name="Hendrix R.W."/>
            <person name="Hatfull G.F."/>
        </authorList>
    </citation>
    <scope>NUCLEOTIDE SEQUENCE [LARGE SCALE GENOMIC DNA]</scope>
    <source>
        <strain evidence="7 8">DSM 27648</strain>
    </source>
</reference>
<dbReference type="EMBL" id="CP012333">
    <property type="protein sequence ID" value="AKV04321.1"/>
    <property type="molecule type" value="Genomic_DNA"/>
</dbReference>
<evidence type="ECO:0000259" key="6">
    <source>
        <dbReference type="PROSITE" id="PS50977"/>
    </source>
</evidence>
<evidence type="ECO:0000313" key="7">
    <source>
        <dbReference type="EMBL" id="AKV04321.1"/>
    </source>
</evidence>
<dbReference type="SUPFAM" id="SSF48498">
    <property type="entry name" value="Tetracyclin repressor-like, C-terminal domain"/>
    <property type="match status" value="1"/>
</dbReference>
<dbReference type="InterPro" id="IPR036271">
    <property type="entry name" value="Tet_transcr_reg_TetR-rel_C_sf"/>
</dbReference>
<dbReference type="PROSITE" id="PS50977">
    <property type="entry name" value="HTH_TETR_2"/>
    <property type="match status" value="1"/>
</dbReference>